<evidence type="ECO:0000313" key="2">
    <source>
        <dbReference type="EMBL" id="GAA0871904.1"/>
    </source>
</evidence>
<dbReference type="EMBL" id="BAAAFG010000012">
    <property type="protein sequence ID" value="GAA0871904.1"/>
    <property type="molecule type" value="Genomic_DNA"/>
</dbReference>
<protein>
    <submittedName>
        <fullName evidence="2">Uncharacterized protein</fullName>
    </submittedName>
</protein>
<dbReference type="RefSeq" id="WP_343764720.1">
    <property type="nucleotide sequence ID" value="NZ_BAAAFG010000012.1"/>
</dbReference>
<evidence type="ECO:0000313" key="3">
    <source>
        <dbReference type="Proteomes" id="UP001500507"/>
    </source>
</evidence>
<comment type="caution">
    <text evidence="2">The sequence shown here is derived from an EMBL/GenBank/DDBJ whole genome shotgun (WGS) entry which is preliminary data.</text>
</comment>
<feature type="transmembrane region" description="Helical" evidence="1">
    <location>
        <begin position="63"/>
        <end position="86"/>
    </location>
</feature>
<sequence>MGFGGSVAAMITSLKNNKRDRKTLFDTKHKSSTSNSKIVNDITSSPEQLAQIRLARKMQQKRLLVKRIIATIIGGVIVTGLIYLLLNGY</sequence>
<accession>A0ABP3XU74</accession>
<keyword evidence="3" id="KW-1185">Reference proteome</keyword>
<keyword evidence="1" id="KW-0812">Transmembrane</keyword>
<keyword evidence="1" id="KW-1133">Transmembrane helix</keyword>
<evidence type="ECO:0000256" key="1">
    <source>
        <dbReference type="SAM" id="Phobius"/>
    </source>
</evidence>
<reference evidence="3" key="1">
    <citation type="journal article" date="2019" name="Int. J. Syst. Evol. Microbiol.">
        <title>The Global Catalogue of Microorganisms (GCM) 10K type strain sequencing project: providing services to taxonomists for standard genome sequencing and annotation.</title>
        <authorList>
            <consortium name="The Broad Institute Genomics Platform"/>
            <consortium name="The Broad Institute Genome Sequencing Center for Infectious Disease"/>
            <person name="Wu L."/>
            <person name="Ma J."/>
        </authorList>
    </citation>
    <scope>NUCLEOTIDE SEQUENCE [LARGE SCALE GENOMIC DNA]</scope>
    <source>
        <strain evidence="3">JCM 16082</strain>
    </source>
</reference>
<name>A0ABP3XU74_9FLAO</name>
<gene>
    <name evidence="2" type="ORF">GCM10009117_10500</name>
</gene>
<dbReference type="Proteomes" id="UP001500507">
    <property type="component" value="Unassembled WGS sequence"/>
</dbReference>
<proteinExistence type="predicted"/>
<keyword evidence="1" id="KW-0472">Membrane</keyword>
<organism evidence="2 3">
    <name type="scientific">Gangjinia marincola</name>
    <dbReference type="NCBI Taxonomy" id="578463"/>
    <lineage>
        <taxon>Bacteria</taxon>
        <taxon>Pseudomonadati</taxon>
        <taxon>Bacteroidota</taxon>
        <taxon>Flavobacteriia</taxon>
        <taxon>Flavobacteriales</taxon>
        <taxon>Flavobacteriaceae</taxon>
        <taxon>Gangjinia</taxon>
    </lineage>
</organism>